<evidence type="ECO:0000313" key="5">
    <source>
        <dbReference type="Proteomes" id="UP000589626"/>
    </source>
</evidence>
<dbReference type="EMBL" id="JACHWR010000008">
    <property type="protein sequence ID" value="MBB3045443.1"/>
    <property type="molecule type" value="Genomic_DNA"/>
</dbReference>
<dbReference type="Proteomes" id="UP000589626">
    <property type="component" value="Unassembled WGS sequence"/>
</dbReference>
<keyword evidence="5" id="KW-1185">Reference proteome</keyword>
<gene>
    <name evidence="4" type="ORF">FHU40_005300</name>
</gene>
<dbReference type="AlphaFoldDB" id="A0A7W4W0Y0"/>
<feature type="domain" description="Pirin N-terminal" evidence="3">
    <location>
        <begin position="16"/>
        <end position="119"/>
    </location>
</feature>
<dbReference type="PANTHER" id="PTHR43212:SF3">
    <property type="entry name" value="QUERCETIN 2,3-DIOXYGENASE"/>
    <property type="match status" value="1"/>
</dbReference>
<dbReference type="InterPro" id="IPR014710">
    <property type="entry name" value="RmlC-like_jellyroll"/>
</dbReference>
<proteinExistence type="inferred from homology"/>
<evidence type="ECO:0000313" key="4">
    <source>
        <dbReference type="EMBL" id="MBB3045443.1"/>
    </source>
</evidence>
<evidence type="ECO:0000256" key="1">
    <source>
        <dbReference type="ARBA" id="ARBA00008416"/>
    </source>
</evidence>
<comment type="similarity">
    <text evidence="1 2">Belongs to the pirin family.</text>
</comment>
<dbReference type="PANTHER" id="PTHR43212">
    <property type="entry name" value="QUERCETIN 2,3-DIOXYGENASE"/>
    <property type="match status" value="1"/>
</dbReference>
<dbReference type="RefSeq" id="WP_215525678.1">
    <property type="nucleotide sequence ID" value="NZ_JACHWR010000008.1"/>
</dbReference>
<reference evidence="4 5" key="1">
    <citation type="submission" date="2020-08" db="EMBL/GenBank/DDBJ databases">
        <title>Sequencing the genomes of 1000 actinobacteria strains.</title>
        <authorList>
            <person name="Klenk H.-P."/>
        </authorList>
    </citation>
    <scope>NUCLEOTIDE SEQUENCE [LARGE SCALE GENOMIC DNA]</scope>
    <source>
        <strain evidence="4 5">DSM 105498</strain>
    </source>
</reference>
<dbReference type="InterPro" id="IPR012093">
    <property type="entry name" value="Pirin"/>
</dbReference>
<dbReference type="Gene3D" id="2.60.120.10">
    <property type="entry name" value="Jelly Rolls"/>
    <property type="match status" value="1"/>
</dbReference>
<comment type="caution">
    <text evidence="4">The sequence shown here is derived from an EMBL/GenBank/DDBJ whole genome shotgun (WGS) entry which is preliminary data.</text>
</comment>
<dbReference type="Pfam" id="PF02678">
    <property type="entry name" value="Pirin"/>
    <property type="match status" value="1"/>
</dbReference>
<dbReference type="InterPro" id="IPR003829">
    <property type="entry name" value="Pirin_N_dom"/>
</dbReference>
<accession>A0A7W4W0Y0</accession>
<name>A0A7W4W0Y0_9ACTN</name>
<evidence type="ECO:0000259" key="3">
    <source>
        <dbReference type="Pfam" id="PF02678"/>
    </source>
</evidence>
<protein>
    <recommendedName>
        <fullName evidence="3">Pirin N-terminal domain-containing protein</fullName>
    </recommendedName>
</protein>
<evidence type="ECO:0000256" key="2">
    <source>
        <dbReference type="RuleBase" id="RU003457"/>
    </source>
</evidence>
<organism evidence="4 5">
    <name type="scientific">Nocardioides soli</name>
    <dbReference type="NCBI Taxonomy" id="1036020"/>
    <lineage>
        <taxon>Bacteria</taxon>
        <taxon>Bacillati</taxon>
        <taxon>Actinomycetota</taxon>
        <taxon>Actinomycetes</taxon>
        <taxon>Propionibacteriales</taxon>
        <taxon>Nocardioidaceae</taxon>
        <taxon>Nocardioides</taxon>
    </lineage>
</organism>
<sequence length="220" mass="23202">MSVEIRRGTDRFLTRDEGLLTRHSFSFGTHYDPDNVRFGRLVCHDDHLLGHGSGFADHPHRDVDIVTWVLSGELHHHDSSGHAGVVRPGEVQVLSAGSGVTHSEIAGPGGPTRFVQAWLTPEDTGTPPAYSITPVSLSSGRLTEVARLGDATFSVARLNAGDTVALPDAPLLHAYVAGGALARSSLAEPLADGDAFRITDASGVSVTAAVPTELLVWAFA</sequence>
<dbReference type="SUPFAM" id="SSF51182">
    <property type="entry name" value="RmlC-like cupins"/>
    <property type="match status" value="1"/>
</dbReference>
<dbReference type="InterPro" id="IPR011051">
    <property type="entry name" value="RmlC_Cupin_sf"/>
</dbReference>